<evidence type="ECO:0000313" key="3">
    <source>
        <dbReference type="EMBL" id="PMD27324.1"/>
    </source>
</evidence>
<feature type="region of interest" description="Disordered" evidence="1">
    <location>
        <begin position="38"/>
        <end position="90"/>
    </location>
</feature>
<dbReference type="InterPro" id="IPR036020">
    <property type="entry name" value="WW_dom_sf"/>
</dbReference>
<dbReference type="PROSITE" id="PS50020">
    <property type="entry name" value="WW_DOMAIN_2"/>
    <property type="match status" value="1"/>
</dbReference>
<dbReference type="AlphaFoldDB" id="A0A2J6QM36"/>
<evidence type="ECO:0000259" key="2">
    <source>
        <dbReference type="PROSITE" id="PS50020"/>
    </source>
</evidence>
<dbReference type="SUPFAM" id="SSF51045">
    <property type="entry name" value="WW domain"/>
    <property type="match status" value="1"/>
</dbReference>
<protein>
    <recommendedName>
        <fullName evidence="2">WW domain-containing protein</fullName>
    </recommendedName>
</protein>
<gene>
    <name evidence="3" type="ORF">NA56DRAFT_654151</name>
</gene>
<feature type="compositionally biased region" description="Polar residues" evidence="1">
    <location>
        <begin position="65"/>
        <end position="82"/>
    </location>
</feature>
<dbReference type="Proteomes" id="UP000235672">
    <property type="component" value="Unassembled WGS sequence"/>
</dbReference>
<organism evidence="3 4">
    <name type="scientific">Hyaloscypha hepaticicola</name>
    <dbReference type="NCBI Taxonomy" id="2082293"/>
    <lineage>
        <taxon>Eukaryota</taxon>
        <taxon>Fungi</taxon>
        <taxon>Dikarya</taxon>
        <taxon>Ascomycota</taxon>
        <taxon>Pezizomycotina</taxon>
        <taxon>Leotiomycetes</taxon>
        <taxon>Helotiales</taxon>
        <taxon>Hyaloscyphaceae</taxon>
        <taxon>Hyaloscypha</taxon>
    </lineage>
</organism>
<feature type="compositionally biased region" description="Pro residues" evidence="1">
    <location>
        <begin position="44"/>
        <end position="55"/>
    </location>
</feature>
<name>A0A2J6QM36_9HELO</name>
<dbReference type="EMBL" id="KZ613466">
    <property type="protein sequence ID" value="PMD27324.1"/>
    <property type="molecule type" value="Genomic_DNA"/>
</dbReference>
<dbReference type="PROSITE" id="PS01159">
    <property type="entry name" value="WW_DOMAIN_1"/>
    <property type="match status" value="1"/>
</dbReference>
<sequence length="379" mass="41019">MAALPTPPAMGPPPLPEGWRAEWSTDYNTWFYLNPAGASQWEYPGPPQPQQPLSPPAEVGGPITPLQSPPQEQSFFPSNQVVTPPAESDKGLGKVGGGLLGAAGGLLAGAFIAHEVDEHKEHHHHGLLGKFPLAAGAGGLLGAMGSKLPFGNNNTAPPQPHVGPAQHSGLAGFMPAALGGGNAPRLNIICAAYCDRDVTNAVRSMIKPGQIFEVDTDKLVESFGDPWPDNRKQFSVLYSYGQRPWELAATADRCGNFALVPHQPLDRTRMEFVQDPRSRIVAIVWGTGNGLEHGKGKLEKLKQIETTGEFDATNAWMGFDGMGGYWKTAVVYYRTHNGGVAIACARENGTFCENRLRACFWNYKQVFFSMEERFQGVTR</sequence>
<evidence type="ECO:0000313" key="4">
    <source>
        <dbReference type="Proteomes" id="UP000235672"/>
    </source>
</evidence>
<dbReference type="STRING" id="1745343.A0A2J6QM36"/>
<evidence type="ECO:0000256" key="1">
    <source>
        <dbReference type="SAM" id="MobiDB-lite"/>
    </source>
</evidence>
<accession>A0A2J6QM36</accession>
<dbReference type="OrthoDB" id="2444812at2759"/>
<dbReference type="InterPro" id="IPR001202">
    <property type="entry name" value="WW_dom"/>
</dbReference>
<reference evidence="3 4" key="1">
    <citation type="submission" date="2016-05" db="EMBL/GenBank/DDBJ databases">
        <title>A degradative enzymes factory behind the ericoid mycorrhizal symbiosis.</title>
        <authorList>
            <consortium name="DOE Joint Genome Institute"/>
            <person name="Martino E."/>
            <person name="Morin E."/>
            <person name="Grelet G."/>
            <person name="Kuo A."/>
            <person name="Kohler A."/>
            <person name="Daghino S."/>
            <person name="Barry K."/>
            <person name="Choi C."/>
            <person name="Cichocki N."/>
            <person name="Clum A."/>
            <person name="Copeland A."/>
            <person name="Hainaut M."/>
            <person name="Haridas S."/>
            <person name="Labutti K."/>
            <person name="Lindquist E."/>
            <person name="Lipzen A."/>
            <person name="Khouja H.-R."/>
            <person name="Murat C."/>
            <person name="Ohm R."/>
            <person name="Olson A."/>
            <person name="Spatafora J."/>
            <person name="Veneault-Fourrey C."/>
            <person name="Henrissat B."/>
            <person name="Grigoriev I."/>
            <person name="Martin F."/>
            <person name="Perotto S."/>
        </authorList>
    </citation>
    <scope>NUCLEOTIDE SEQUENCE [LARGE SCALE GENOMIC DNA]</scope>
    <source>
        <strain evidence="3 4">UAMH 7357</strain>
    </source>
</reference>
<feature type="domain" description="WW" evidence="2">
    <location>
        <begin position="13"/>
        <end position="46"/>
    </location>
</feature>
<proteinExistence type="predicted"/>
<keyword evidence="4" id="KW-1185">Reference proteome</keyword>